<dbReference type="OrthoDB" id="9785415at2"/>
<proteinExistence type="inferred from homology"/>
<dbReference type="RefSeq" id="WP_158345202.1">
    <property type="nucleotide sequence ID" value="NZ_AP019379.1"/>
</dbReference>
<dbReference type="Gene3D" id="3.40.50.20">
    <property type="match status" value="1"/>
</dbReference>
<comment type="cofactor">
    <cofactor evidence="2">
        <name>Mg(2+)</name>
        <dbReference type="ChEBI" id="CHEBI:18420"/>
    </cofactor>
</comment>
<organism evidence="12 13">
    <name type="scientific">Buchnera aphidicola</name>
    <name type="common">Nipponaphis monzeni</name>
    <dbReference type="NCBI Taxonomy" id="2495405"/>
    <lineage>
        <taxon>Bacteria</taxon>
        <taxon>Pseudomonadati</taxon>
        <taxon>Pseudomonadota</taxon>
        <taxon>Gammaproteobacteria</taxon>
        <taxon>Enterobacterales</taxon>
        <taxon>Erwiniaceae</taxon>
        <taxon>Buchnera</taxon>
    </lineage>
</organism>
<comment type="similarity">
    <text evidence="10">Belongs to the prokaryotic GSH synthase family.</text>
</comment>
<evidence type="ECO:0000256" key="4">
    <source>
        <dbReference type="ARBA" id="ARBA00022684"/>
    </source>
</evidence>
<keyword evidence="4 10" id="KW-0317">Glutathione biosynthesis</keyword>
<evidence type="ECO:0000256" key="5">
    <source>
        <dbReference type="ARBA" id="ARBA00022723"/>
    </source>
</evidence>
<feature type="domain" description="ATP-grasp" evidence="11">
    <location>
        <begin position="126"/>
        <end position="312"/>
    </location>
</feature>
<sequence>MNIKLGVIMDPINTINKEKDSTIAVLIAAQERNYQIYYIKINDLYLYSGKSYATTKRITFFKNCQQWFSLNKQQEIPLSFLDVILIRKNPPFDLTFLYATQILEFAEKQENVLMINKPKSLRDCNEKIFASYFTKIIPNTLITNKTLQIKNFYKKYKDIIFKPLDGMGGSSIFRVKPNDPNFSVIIETMTKNNTSYCMVQSYIPDIKNGDKRILILHGHPIPYCLARIPQNNETRGNLAAGGKARPQQLDENDYKISNIISPILQKKGLLFVGIDVIGKKLTEINVTSPTGICEIEKFFSISITKIFLKGIEKLLKKNKIN</sequence>
<keyword evidence="6 10" id="KW-0547">Nucleotide-binding</keyword>
<dbReference type="PANTHER" id="PTHR21621">
    <property type="entry name" value="RIBOSOMAL PROTEIN S6 MODIFICATION PROTEIN"/>
    <property type="match status" value="1"/>
</dbReference>
<dbReference type="SUPFAM" id="SSF52440">
    <property type="entry name" value="PreATP-grasp domain"/>
    <property type="match status" value="1"/>
</dbReference>
<dbReference type="NCBIfam" id="NF003573">
    <property type="entry name" value="PRK05246.1"/>
    <property type="match status" value="1"/>
</dbReference>
<evidence type="ECO:0000256" key="7">
    <source>
        <dbReference type="ARBA" id="ARBA00022840"/>
    </source>
</evidence>
<dbReference type="InterPro" id="IPR013815">
    <property type="entry name" value="ATP_grasp_subdomain_1"/>
</dbReference>
<keyword evidence="3 10" id="KW-0436">Ligase</keyword>
<evidence type="ECO:0000256" key="3">
    <source>
        <dbReference type="ARBA" id="ARBA00022598"/>
    </source>
</evidence>
<evidence type="ECO:0000259" key="11">
    <source>
        <dbReference type="PROSITE" id="PS50975"/>
    </source>
</evidence>
<dbReference type="Proteomes" id="UP000317544">
    <property type="component" value="Chromosome"/>
</dbReference>
<comment type="pathway">
    <text evidence="10">Sulfur metabolism; glutathione biosynthesis; glutathione from L-cysteine and L-glutamate: step 2/2.</text>
</comment>
<accession>A0A455TAR2</accession>
<dbReference type="InterPro" id="IPR011761">
    <property type="entry name" value="ATP-grasp"/>
</dbReference>
<dbReference type="InterPro" id="IPR016185">
    <property type="entry name" value="PreATP-grasp_dom_sf"/>
</dbReference>
<name>A0A455TAR2_9GAMM</name>
<dbReference type="UniPathway" id="UPA00142">
    <property type="reaction ID" value="UER00210"/>
</dbReference>
<dbReference type="Gene3D" id="3.30.1490.20">
    <property type="entry name" value="ATP-grasp fold, A domain"/>
    <property type="match status" value="1"/>
</dbReference>
<dbReference type="Gene3D" id="3.30.470.20">
    <property type="entry name" value="ATP-grasp fold, B domain"/>
    <property type="match status" value="1"/>
</dbReference>
<evidence type="ECO:0000256" key="6">
    <source>
        <dbReference type="ARBA" id="ARBA00022741"/>
    </source>
</evidence>
<dbReference type="GO" id="GO:0046872">
    <property type="term" value="F:metal ion binding"/>
    <property type="evidence" value="ECO:0007669"/>
    <property type="project" value="UniProtKB-KW"/>
</dbReference>
<dbReference type="InterPro" id="IPR004218">
    <property type="entry name" value="GSHS_ATP-bd"/>
</dbReference>
<evidence type="ECO:0000256" key="9">
    <source>
        <dbReference type="ARBA" id="ARBA00023211"/>
    </source>
</evidence>
<evidence type="ECO:0000313" key="12">
    <source>
        <dbReference type="EMBL" id="BBI01419.1"/>
    </source>
</evidence>
<keyword evidence="7 10" id="KW-0067">ATP-binding</keyword>
<evidence type="ECO:0000256" key="8">
    <source>
        <dbReference type="ARBA" id="ARBA00022842"/>
    </source>
</evidence>
<dbReference type="PANTHER" id="PTHR21621:SF4">
    <property type="entry name" value="GLUTATHIONE SYNTHETASE"/>
    <property type="match status" value="1"/>
</dbReference>
<keyword evidence="8" id="KW-0460">Magnesium</keyword>
<evidence type="ECO:0000313" key="13">
    <source>
        <dbReference type="Proteomes" id="UP000317544"/>
    </source>
</evidence>
<protein>
    <recommendedName>
        <fullName evidence="10">Glutathione synthetase</fullName>
        <ecNumber evidence="10">6.3.2.3</ecNumber>
    </recommendedName>
    <alternativeName>
        <fullName evidence="10">GSH synthetase</fullName>
        <shortName evidence="10">GSH-S</shortName>
        <shortName evidence="10">GSHase</shortName>
    </alternativeName>
    <alternativeName>
        <fullName evidence="10">Glutathione synthase</fullName>
    </alternativeName>
</protein>
<comment type="cofactor">
    <cofactor evidence="1">
        <name>Mn(2+)</name>
        <dbReference type="ChEBI" id="CHEBI:29035"/>
    </cofactor>
</comment>
<evidence type="ECO:0000256" key="10">
    <source>
        <dbReference type="HAMAP-Rule" id="MF_00162"/>
    </source>
</evidence>
<dbReference type="FunFam" id="3.30.1490.20:FF:000009">
    <property type="entry name" value="Glutathione synthetase"/>
    <property type="match status" value="1"/>
</dbReference>
<dbReference type="NCBIfam" id="TIGR01380">
    <property type="entry name" value="glut_syn"/>
    <property type="match status" value="1"/>
</dbReference>
<keyword evidence="9" id="KW-0464">Manganese</keyword>
<gene>
    <name evidence="10 12" type="primary">gshB</name>
    <name evidence="12" type="ORF">BUCNMO_416</name>
</gene>
<reference evidence="12 13" key="1">
    <citation type="journal article" date="2019" name="Proc. Natl. Acad. Sci. U.S.A.">
        <title>Exaggeration and cooption of innate immunity for social defense.</title>
        <authorList>
            <person name="Kutsukake M."/>
            <person name="Moriyama M."/>
            <person name="Shigenobu S."/>
            <person name="Meng X.-Y."/>
            <person name="Nikoh N."/>
            <person name="Noda C."/>
            <person name="Kobayashi S."/>
            <person name="Fukatsu T."/>
        </authorList>
    </citation>
    <scope>NUCLEOTIDE SEQUENCE [LARGE SCALE GENOMIC DNA]</scope>
    <source>
        <strain evidence="12 13">Nmo</strain>
    </source>
</reference>
<dbReference type="PROSITE" id="PS50975">
    <property type="entry name" value="ATP_GRASP"/>
    <property type="match status" value="1"/>
</dbReference>
<evidence type="ECO:0000256" key="2">
    <source>
        <dbReference type="ARBA" id="ARBA00001946"/>
    </source>
</evidence>
<dbReference type="EMBL" id="AP019379">
    <property type="protein sequence ID" value="BBI01419.1"/>
    <property type="molecule type" value="Genomic_DNA"/>
</dbReference>
<dbReference type="InterPro" id="IPR006284">
    <property type="entry name" value="Glut_synth_pro"/>
</dbReference>
<keyword evidence="13" id="KW-1185">Reference proteome</keyword>
<keyword evidence="5" id="KW-0479">Metal-binding</keyword>
<evidence type="ECO:0000256" key="1">
    <source>
        <dbReference type="ARBA" id="ARBA00001936"/>
    </source>
</evidence>
<dbReference type="Pfam" id="PF02955">
    <property type="entry name" value="GSH-S_ATP"/>
    <property type="match status" value="1"/>
</dbReference>
<dbReference type="GO" id="GO:0005524">
    <property type="term" value="F:ATP binding"/>
    <property type="evidence" value="ECO:0007669"/>
    <property type="project" value="UniProtKB-UniRule"/>
</dbReference>
<dbReference type="GO" id="GO:0004363">
    <property type="term" value="F:glutathione synthase activity"/>
    <property type="evidence" value="ECO:0007669"/>
    <property type="project" value="UniProtKB-UniRule"/>
</dbReference>
<dbReference type="GO" id="GO:0005737">
    <property type="term" value="C:cytoplasm"/>
    <property type="evidence" value="ECO:0007669"/>
    <property type="project" value="TreeGrafter"/>
</dbReference>
<comment type="catalytic activity">
    <reaction evidence="10">
        <text>gamma-L-glutamyl-L-cysteine + glycine + ATP = glutathione + ADP + phosphate + H(+)</text>
        <dbReference type="Rhea" id="RHEA:13557"/>
        <dbReference type="ChEBI" id="CHEBI:15378"/>
        <dbReference type="ChEBI" id="CHEBI:30616"/>
        <dbReference type="ChEBI" id="CHEBI:43474"/>
        <dbReference type="ChEBI" id="CHEBI:57305"/>
        <dbReference type="ChEBI" id="CHEBI:57925"/>
        <dbReference type="ChEBI" id="CHEBI:58173"/>
        <dbReference type="ChEBI" id="CHEBI:456216"/>
        <dbReference type="EC" id="6.3.2.3"/>
    </reaction>
</comment>
<dbReference type="Pfam" id="PF02951">
    <property type="entry name" value="GSH-S_N"/>
    <property type="match status" value="1"/>
</dbReference>
<dbReference type="InterPro" id="IPR004215">
    <property type="entry name" value="GSHS_N"/>
</dbReference>
<dbReference type="AlphaFoldDB" id="A0A455TAR2"/>
<dbReference type="EC" id="6.3.2.3" evidence="10"/>
<dbReference type="SUPFAM" id="SSF56059">
    <property type="entry name" value="Glutathione synthetase ATP-binding domain-like"/>
    <property type="match status" value="1"/>
</dbReference>
<dbReference type="HAMAP" id="MF_00162">
    <property type="entry name" value="GSH_S"/>
    <property type="match status" value="1"/>
</dbReference>